<keyword evidence="2" id="KW-1185">Reference proteome</keyword>
<proteinExistence type="predicted"/>
<comment type="caution">
    <text evidence="1">The sequence shown here is derived from an EMBL/GenBank/DDBJ whole genome shotgun (WGS) entry which is preliminary data.</text>
</comment>
<evidence type="ECO:0000313" key="1">
    <source>
        <dbReference type="EMBL" id="MFC6035634.1"/>
    </source>
</evidence>
<dbReference type="Proteomes" id="UP001596116">
    <property type="component" value="Unassembled WGS sequence"/>
</dbReference>
<organism evidence="1 2">
    <name type="scientific">Hyphococcus aureus</name>
    <dbReference type="NCBI Taxonomy" id="2666033"/>
    <lineage>
        <taxon>Bacteria</taxon>
        <taxon>Pseudomonadati</taxon>
        <taxon>Pseudomonadota</taxon>
        <taxon>Alphaproteobacteria</taxon>
        <taxon>Parvularculales</taxon>
        <taxon>Parvularculaceae</taxon>
        <taxon>Hyphococcus</taxon>
    </lineage>
</organism>
<reference evidence="1 2" key="1">
    <citation type="submission" date="2024-09" db="EMBL/GenBank/DDBJ databases">
        <authorList>
            <person name="Zhang Z.-H."/>
        </authorList>
    </citation>
    <scope>NUCLEOTIDE SEQUENCE [LARGE SCALE GENOMIC DNA]</scope>
    <source>
        <strain evidence="1 2">HHTR114</strain>
    </source>
</reference>
<protein>
    <submittedName>
        <fullName evidence="1">Uncharacterized protein</fullName>
    </submittedName>
</protein>
<gene>
    <name evidence="1" type="ORF">ACFMB1_08780</name>
</gene>
<dbReference type="EMBL" id="JBHPON010000001">
    <property type="protein sequence ID" value="MFC6035634.1"/>
    <property type="molecule type" value="Genomic_DNA"/>
</dbReference>
<accession>A0ABW1KUK2</accession>
<dbReference type="RefSeq" id="WP_379878923.1">
    <property type="nucleotide sequence ID" value="NZ_JBHPON010000001.1"/>
</dbReference>
<sequence>MGVCRRLVDIHNAGVERMRRVNITCSPSDNLFVCANGAEGRPFKRLFDTGYFDLHINCASPHPDCGPGKA</sequence>
<name>A0ABW1KUK2_9PROT</name>
<evidence type="ECO:0000313" key="2">
    <source>
        <dbReference type="Proteomes" id="UP001596116"/>
    </source>
</evidence>